<dbReference type="InterPro" id="IPR000515">
    <property type="entry name" value="MetI-like"/>
</dbReference>
<comment type="similarity">
    <text evidence="7">Belongs to the binding-protein-dependent transport system permease family.</text>
</comment>
<feature type="transmembrane region" description="Helical" evidence="7">
    <location>
        <begin position="154"/>
        <end position="179"/>
    </location>
</feature>
<feature type="transmembrane region" description="Helical" evidence="7">
    <location>
        <begin position="222"/>
        <end position="241"/>
    </location>
</feature>
<dbReference type="RefSeq" id="WP_210117872.1">
    <property type="nucleotide sequence ID" value="NZ_CP054257.1"/>
</dbReference>
<reference evidence="9" key="1">
    <citation type="submission" date="2020-05" db="EMBL/GenBank/DDBJ databases">
        <authorList>
            <person name="Zeng H."/>
            <person name="Chan Y.K."/>
            <person name="Watt R.M."/>
        </authorList>
    </citation>
    <scope>NUCLEOTIDE SEQUENCE</scope>
    <source>
        <strain evidence="9">ATCC 700773</strain>
    </source>
</reference>
<protein>
    <submittedName>
        <fullName evidence="9">Sugar ABC transporter permease</fullName>
    </submittedName>
</protein>
<feature type="domain" description="ABC transmembrane type-1" evidence="8">
    <location>
        <begin position="65"/>
        <end position="281"/>
    </location>
</feature>
<dbReference type="GO" id="GO:0055085">
    <property type="term" value="P:transmembrane transport"/>
    <property type="evidence" value="ECO:0007669"/>
    <property type="project" value="InterPro"/>
</dbReference>
<evidence type="ECO:0000256" key="5">
    <source>
        <dbReference type="ARBA" id="ARBA00022989"/>
    </source>
</evidence>
<proteinExistence type="inferred from homology"/>
<keyword evidence="2 7" id="KW-0813">Transport</keyword>
<evidence type="ECO:0000259" key="8">
    <source>
        <dbReference type="PROSITE" id="PS50928"/>
    </source>
</evidence>
<dbReference type="Gene3D" id="1.10.3720.10">
    <property type="entry name" value="MetI-like"/>
    <property type="match status" value="1"/>
</dbReference>
<dbReference type="PROSITE" id="PS50928">
    <property type="entry name" value="ABC_TM1"/>
    <property type="match status" value="1"/>
</dbReference>
<keyword evidence="3" id="KW-1003">Cell membrane</keyword>
<evidence type="ECO:0000256" key="2">
    <source>
        <dbReference type="ARBA" id="ARBA00022448"/>
    </source>
</evidence>
<keyword evidence="5 7" id="KW-1133">Transmembrane helix</keyword>
<feature type="transmembrane region" description="Helical" evidence="7">
    <location>
        <begin position="69"/>
        <end position="94"/>
    </location>
</feature>
<evidence type="ECO:0000256" key="1">
    <source>
        <dbReference type="ARBA" id="ARBA00004651"/>
    </source>
</evidence>
<evidence type="ECO:0000256" key="7">
    <source>
        <dbReference type="RuleBase" id="RU363032"/>
    </source>
</evidence>
<organism evidence="9 10">
    <name type="scientific">Treponema parvum</name>
    <dbReference type="NCBI Taxonomy" id="138851"/>
    <lineage>
        <taxon>Bacteria</taxon>
        <taxon>Pseudomonadati</taxon>
        <taxon>Spirochaetota</taxon>
        <taxon>Spirochaetia</taxon>
        <taxon>Spirochaetales</taxon>
        <taxon>Treponemataceae</taxon>
        <taxon>Treponema</taxon>
    </lineage>
</organism>
<keyword evidence="6 7" id="KW-0472">Membrane</keyword>
<dbReference type="Pfam" id="PF00528">
    <property type="entry name" value="BPD_transp_1"/>
    <property type="match status" value="1"/>
</dbReference>
<dbReference type="InterPro" id="IPR051393">
    <property type="entry name" value="ABC_transporter_permease"/>
</dbReference>
<feature type="transmembrane region" description="Helical" evidence="7">
    <location>
        <begin position="106"/>
        <end position="125"/>
    </location>
</feature>
<dbReference type="SUPFAM" id="SSF161098">
    <property type="entry name" value="MetI-like"/>
    <property type="match status" value="1"/>
</dbReference>
<evidence type="ECO:0000256" key="6">
    <source>
        <dbReference type="ARBA" id="ARBA00023136"/>
    </source>
</evidence>
<dbReference type="GO" id="GO:0005886">
    <property type="term" value="C:plasma membrane"/>
    <property type="evidence" value="ECO:0007669"/>
    <property type="project" value="UniProtKB-SubCell"/>
</dbReference>
<sequence length="297" mass="33876">MKNKAVKGYAFLSPFLILISLFYIVPSILTIVMSFTSLDGAFIWEWYGFRNYIRIFKDPNTFVILRNTIVYIVVTIVFTLVLDLFIAIMTTYFIKSEKWSSFFKSLIMIPMITPSVIYSVLWIWFLDASEAGFINHVLMSLCRNFEPINWIAKYPFVVIVIAQLVVSLAYGSIIFSSAIKAIPDNQFKAAHVDGASELEIVKTIIIPNISPHIKFIAMWETLGLMTNYINILLITNGGPLIRTEVWALSAYHKAFVGQDYGYGAAISVLLILIVFMLMLLFKCAEEIKRRRDAANEK</sequence>
<feature type="transmembrane region" description="Helical" evidence="7">
    <location>
        <begin position="12"/>
        <end position="35"/>
    </location>
</feature>
<dbReference type="PANTHER" id="PTHR30193">
    <property type="entry name" value="ABC TRANSPORTER PERMEASE PROTEIN"/>
    <property type="match status" value="1"/>
</dbReference>
<accession>A0A975EYK5</accession>
<evidence type="ECO:0000313" key="10">
    <source>
        <dbReference type="Proteomes" id="UP000671995"/>
    </source>
</evidence>
<name>A0A975EYK5_9SPIR</name>
<evidence type="ECO:0000256" key="3">
    <source>
        <dbReference type="ARBA" id="ARBA00022475"/>
    </source>
</evidence>
<comment type="subcellular location">
    <subcellularLocation>
        <location evidence="1 7">Cell membrane</location>
        <topology evidence="1 7">Multi-pass membrane protein</topology>
    </subcellularLocation>
</comment>
<dbReference type="PANTHER" id="PTHR30193:SF37">
    <property type="entry name" value="INNER MEMBRANE ABC TRANSPORTER PERMEASE PROTEIN YCJO"/>
    <property type="match status" value="1"/>
</dbReference>
<dbReference type="CDD" id="cd06261">
    <property type="entry name" value="TM_PBP2"/>
    <property type="match status" value="1"/>
</dbReference>
<reference evidence="9" key="2">
    <citation type="journal article" date="2021" name="Microbiol. Resour. Announc.">
        <title>Complete Genome Sequences of Three Human Oral Treponema parvum Isolates.</title>
        <authorList>
            <person name="Zeng H."/>
            <person name="Watt R.M."/>
        </authorList>
    </citation>
    <scope>NUCLEOTIDE SEQUENCE</scope>
    <source>
        <strain evidence="9">ATCC 700773</strain>
    </source>
</reference>
<evidence type="ECO:0000313" key="9">
    <source>
        <dbReference type="EMBL" id="QTQ11077.1"/>
    </source>
</evidence>
<gene>
    <name evidence="9" type="ORF">HRI96_02055</name>
</gene>
<feature type="transmembrane region" description="Helical" evidence="7">
    <location>
        <begin position="261"/>
        <end position="281"/>
    </location>
</feature>
<dbReference type="AlphaFoldDB" id="A0A975EYK5"/>
<dbReference type="InterPro" id="IPR035906">
    <property type="entry name" value="MetI-like_sf"/>
</dbReference>
<dbReference type="EMBL" id="CP054257">
    <property type="protein sequence ID" value="QTQ11077.1"/>
    <property type="molecule type" value="Genomic_DNA"/>
</dbReference>
<keyword evidence="4 7" id="KW-0812">Transmembrane</keyword>
<dbReference type="Proteomes" id="UP000671995">
    <property type="component" value="Chromosome"/>
</dbReference>
<evidence type="ECO:0000256" key="4">
    <source>
        <dbReference type="ARBA" id="ARBA00022692"/>
    </source>
</evidence>